<dbReference type="InterPro" id="IPR050814">
    <property type="entry name" value="Myo-inositol_Transporter"/>
</dbReference>
<dbReference type="InterPro" id="IPR020846">
    <property type="entry name" value="MFS_dom"/>
</dbReference>
<feature type="domain" description="Major facilitator superfamily (MFS) profile" evidence="8">
    <location>
        <begin position="17"/>
        <end position="425"/>
    </location>
</feature>
<evidence type="ECO:0000259" key="8">
    <source>
        <dbReference type="PROSITE" id="PS50850"/>
    </source>
</evidence>
<dbReference type="InterPro" id="IPR005828">
    <property type="entry name" value="MFS_sugar_transport-like"/>
</dbReference>
<dbReference type="OrthoDB" id="9787026at2"/>
<comment type="similarity">
    <text evidence="2">Belongs to the major facilitator superfamily. Sugar transporter (TC 2.A.1.1) family.</text>
</comment>
<evidence type="ECO:0000256" key="1">
    <source>
        <dbReference type="ARBA" id="ARBA00004651"/>
    </source>
</evidence>
<dbReference type="PROSITE" id="PS00216">
    <property type="entry name" value="SUGAR_TRANSPORT_1"/>
    <property type="match status" value="1"/>
</dbReference>
<dbReference type="Pfam" id="PF00083">
    <property type="entry name" value="Sugar_tr"/>
    <property type="match status" value="1"/>
</dbReference>
<accession>H5XXH6</accession>
<feature type="transmembrane region" description="Helical" evidence="7">
    <location>
        <begin position="17"/>
        <end position="39"/>
    </location>
</feature>
<dbReference type="InterPro" id="IPR005829">
    <property type="entry name" value="Sugar_transporter_CS"/>
</dbReference>
<comment type="subcellular location">
    <subcellularLocation>
        <location evidence="1">Cell membrane</location>
        <topology evidence="1">Multi-pass membrane protein</topology>
    </subcellularLocation>
</comment>
<feature type="transmembrane region" description="Helical" evidence="7">
    <location>
        <begin position="367"/>
        <end position="390"/>
    </location>
</feature>
<evidence type="ECO:0000313" key="9">
    <source>
        <dbReference type="EMBL" id="EHQ91182.1"/>
    </source>
</evidence>
<dbReference type="GO" id="GO:0022857">
    <property type="term" value="F:transmembrane transporter activity"/>
    <property type="evidence" value="ECO:0007669"/>
    <property type="project" value="InterPro"/>
</dbReference>
<dbReference type="SUPFAM" id="SSF103473">
    <property type="entry name" value="MFS general substrate transporter"/>
    <property type="match status" value="1"/>
</dbReference>
<dbReference type="PANTHER" id="PTHR48020:SF12">
    <property type="entry name" value="PROTON MYO-INOSITOL COTRANSPORTER"/>
    <property type="match status" value="1"/>
</dbReference>
<dbReference type="AlphaFoldDB" id="H5XXH6"/>
<evidence type="ECO:0000256" key="5">
    <source>
        <dbReference type="ARBA" id="ARBA00022989"/>
    </source>
</evidence>
<evidence type="ECO:0000256" key="2">
    <source>
        <dbReference type="ARBA" id="ARBA00010992"/>
    </source>
</evidence>
<evidence type="ECO:0000313" key="10">
    <source>
        <dbReference type="Proteomes" id="UP000005104"/>
    </source>
</evidence>
<reference evidence="9 10" key="1">
    <citation type="submission" date="2011-11" db="EMBL/GenBank/DDBJ databases">
        <title>The Noncontiguous Finished genome of Desulfosporosinus youngiae DSM 17734.</title>
        <authorList>
            <consortium name="US DOE Joint Genome Institute (JGI-PGF)"/>
            <person name="Lucas S."/>
            <person name="Han J."/>
            <person name="Lapidus A."/>
            <person name="Cheng J.-F."/>
            <person name="Goodwin L."/>
            <person name="Pitluck S."/>
            <person name="Peters L."/>
            <person name="Ovchinnikova G."/>
            <person name="Lu M."/>
            <person name="Land M.L."/>
            <person name="Hauser L."/>
            <person name="Pester M."/>
            <person name="Spring S."/>
            <person name="Ollivier B."/>
            <person name="Rattei T."/>
            <person name="Klenk H.-P."/>
            <person name="Wagner M."/>
            <person name="Loy A."/>
            <person name="Woyke T.J."/>
        </authorList>
    </citation>
    <scope>NUCLEOTIDE SEQUENCE [LARGE SCALE GENOMIC DNA]</scope>
    <source>
        <strain evidence="9 10">DSM 17734</strain>
    </source>
</reference>
<feature type="transmembrane region" description="Helical" evidence="7">
    <location>
        <begin position="402"/>
        <end position="421"/>
    </location>
</feature>
<keyword evidence="5 7" id="KW-1133">Transmembrane helix</keyword>
<feature type="transmembrane region" description="Helical" evidence="7">
    <location>
        <begin position="82"/>
        <end position="101"/>
    </location>
</feature>
<dbReference type="RefSeq" id="WP_007785989.1">
    <property type="nucleotide sequence ID" value="NZ_CM001441.1"/>
</dbReference>
<dbReference type="STRING" id="768710.DesyoDRAFT_4225"/>
<dbReference type="EMBL" id="CM001441">
    <property type="protein sequence ID" value="EHQ91182.1"/>
    <property type="molecule type" value="Genomic_DNA"/>
</dbReference>
<evidence type="ECO:0000256" key="3">
    <source>
        <dbReference type="ARBA" id="ARBA00022448"/>
    </source>
</evidence>
<dbReference type="CDD" id="cd17316">
    <property type="entry name" value="MFS_SV2_like"/>
    <property type="match status" value="1"/>
</dbReference>
<keyword evidence="3" id="KW-0813">Transport</keyword>
<dbReference type="Gene3D" id="1.20.1250.20">
    <property type="entry name" value="MFS general substrate transporter like domains"/>
    <property type="match status" value="1"/>
</dbReference>
<keyword evidence="4 7" id="KW-0812">Transmembrane</keyword>
<feature type="transmembrane region" description="Helical" evidence="7">
    <location>
        <begin position="315"/>
        <end position="347"/>
    </location>
</feature>
<dbReference type="GO" id="GO:0005886">
    <property type="term" value="C:plasma membrane"/>
    <property type="evidence" value="ECO:0007669"/>
    <property type="project" value="UniProtKB-SubCell"/>
</dbReference>
<dbReference type="PANTHER" id="PTHR48020">
    <property type="entry name" value="PROTON MYO-INOSITOL COTRANSPORTER"/>
    <property type="match status" value="1"/>
</dbReference>
<feature type="transmembrane region" description="Helical" evidence="7">
    <location>
        <begin position="51"/>
        <end position="75"/>
    </location>
</feature>
<proteinExistence type="inferred from homology"/>
<feature type="transmembrane region" description="Helical" evidence="7">
    <location>
        <begin position="245"/>
        <end position="266"/>
    </location>
</feature>
<sequence length="438" mass="47500">MGSGLEDVEFNPFLKKLIIFASGGPFLDGYIMVIIGLALTQLGPQLNLDVFWTGLIGASALAGLFVGGLVFGYVTDLVGRQLMFTIDLVAIIILSIWQIFITTPLELFLLRFAMGVAVGADYPIATSLIAEFTPRKYRAMSMGFIAGVWYVGATVADVVGYFLLDVNGGWRWMLGSAAIPAIILIIGRIGTPESPRWLVSKGRVDEARVIVKKVFGPDAEPILEDEHFEKTRLSKFIKLGYFKKLLFVVILYTAQVLPMYAIYTFGPQILTAFGLGSGNMAVLGDIVISVFFLIGCIPTMFWLESFGRRPLCIIGFVFMTLAMLVLGLFPGASIVIIVGAFALYAFFSGGPGILEWLYPNELFPTEIRATAIGIAVAFSKVCTFLAMFILPYSIKEYGIGPTMLMGAAISAIGLAASIVWAPETKGMTLSQSSSVIIK</sequence>
<dbReference type="InterPro" id="IPR036259">
    <property type="entry name" value="MFS_trans_sf"/>
</dbReference>
<dbReference type="eggNOG" id="COG2814">
    <property type="taxonomic scope" value="Bacteria"/>
</dbReference>
<evidence type="ECO:0000256" key="7">
    <source>
        <dbReference type="SAM" id="Phobius"/>
    </source>
</evidence>
<gene>
    <name evidence="9" type="ORF">DesyoDRAFT_4225</name>
</gene>
<evidence type="ECO:0000256" key="4">
    <source>
        <dbReference type="ARBA" id="ARBA00022692"/>
    </source>
</evidence>
<dbReference type="HOGENOM" id="CLU_001265_46_6_9"/>
<evidence type="ECO:0000256" key="6">
    <source>
        <dbReference type="ARBA" id="ARBA00023136"/>
    </source>
</evidence>
<protein>
    <submittedName>
        <fullName evidence="9">Sugar phosphate permease</fullName>
    </submittedName>
</protein>
<feature type="transmembrane region" description="Helical" evidence="7">
    <location>
        <begin position="142"/>
        <end position="164"/>
    </location>
</feature>
<dbReference type="Proteomes" id="UP000005104">
    <property type="component" value="Chromosome"/>
</dbReference>
<keyword evidence="10" id="KW-1185">Reference proteome</keyword>
<name>H5XXH6_9FIRM</name>
<keyword evidence="6 7" id="KW-0472">Membrane</keyword>
<feature type="transmembrane region" description="Helical" evidence="7">
    <location>
        <begin position="286"/>
        <end position="303"/>
    </location>
</feature>
<feature type="transmembrane region" description="Helical" evidence="7">
    <location>
        <begin position="170"/>
        <end position="191"/>
    </location>
</feature>
<dbReference type="PROSITE" id="PS50850">
    <property type="entry name" value="MFS"/>
    <property type="match status" value="1"/>
</dbReference>
<organism evidence="9 10">
    <name type="scientific">Desulfosporosinus youngiae DSM 17734</name>
    <dbReference type="NCBI Taxonomy" id="768710"/>
    <lineage>
        <taxon>Bacteria</taxon>
        <taxon>Bacillati</taxon>
        <taxon>Bacillota</taxon>
        <taxon>Clostridia</taxon>
        <taxon>Eubacteriales</taxon>
        <taxon>Desulfitobacteriaceae</taxon>
        <taxon>Desulfosporosinus</taxon>
    </lineage>
</organism>